<reference evidence="2" key="1">
    <citation type="submission" date="2022-08" db="EMBL/GenBank/DDBJ databases">
        <title>A Global Phylogenomic Analysis of the Shiitake Genus Lentinula.</title>
        <authorList>
            <consortium name="DOE Joint Genome Institute"/>
            <person name="Sierra-Patev S."/>
            <person name="Min B."/>
            <person name="Naranjo-Ortiz M."/>
            <person name="Looney B."/>
            <person name="Konkel Z."/>
            <person name="Slot J.C."/>
            <person name="Sakamoto Y."/>
            <person name="Steenwyk J.L."/>
            <person name="Rokas A."/>
            <person name="Carro J."/>
            <person name="Camarero S."/>
            <person name="Ferreira P."/>
            <person name="Molpeceres G."/>
            <person name="Ruiz-Duenas F.J."/>
            <person name="Serrano A."/>
            <person name="Henrissat B."/>
            <person name="Drula E."/>
            <person name="Hughes K.W."/>
            <person name="Mata J.L."/>
            <person name="Ishikawa N.K."/>
            <person name="Vargas-Isla R."/>
            <person name="Ushijima S."/>
            <person name="Smith C.A."/>
            <person name="Ahrendt S."/>
            <person name="Andreopoulos W."/>
            <person name="He G."/>
            <person name="Labutti K."/>
            <person name="Lipzen A."/>
            <person name="Ng V."/>
            <person name="Riley R."/>
            <person name="Sandor L."/>
            <person name="Barry K."/>
            <person name="Martinez A.T."/>
            <person name="Xiao Y."/>
            <person name="Gibbons J.G."/>
            <person name="Terashima K."/>
            <person name="Grigoriev I.V."/>
            <person name="Hibbett D.S."/>
        </authorList>
    </citation>
    <scope>NUCLEOTIDE SEQUENCE</scope>
    <source>
        <strain evidence="2">JLM2183</strain>
    </source>
</reference>
<evidence type="ECO:0000313" key="3">
    <source>
        <dbReference type="Proteomes" id="UP001150266"/>
    </source>
</evidence>
<dbReference type="Proteomes" id="UP001150266">
    <property type="component" value="Unassembled WGS sequence"/>
</dbReference>
<gene>
    <name evidence="2" type="ORF">J3R30DRAFT_3532246</name>
</gene>
<organism evidence="2 3">
    <name type="scientific">Lentinula aciculospora</name>
    <dbReference type="NCBI Taxonomy" id="153920"/>
    <lineage>
        <taxon>Eukaryota</taxon>
        <taxon>Fungi</taxon>
        <taxon>Dikarya</taxon>
        <taxon>Basidiomycota</taxon>
        <taxon>Agaricomycotina</taxon>
        <taxon>Agaricomycetes</taxon>
        <taxon>Agaricomycetidae</taxon>
        <taxon>Agaricales</taxon>
        <taxon>Marasmiineae</taxon>
        <taxon>Omphalotaceae</taxon>
        <taxon>Lentinula</taxon>
    </lineage>
</organism>
<evidence type="ECO:0000256" key="1">
    <source>
        <dbReference type="SAM" id="MobiDB-lite"/>
    </source>
</evidence>
<feature type="region of interest" description="Disordered" evidence="1">
    <location>
        <begin position="46"/>
        <end position="74"/>
    </location>
</feature>
<comment type="caution">
    <text evidence="2">The sequence shown here is derived from an EMBL/GenBank/DDBJ whole genome shotgun (WGS) entry which is preliminary data.</text>
</comment>
<feature type="compositionally biased region" description="Polar residues" evidence="1">
    <location>
        <begin position="46"/>
        <end position="65"/>
    </location>
</feature>
<sequence>MVNPRLIMIEISRLRQLILKQILIYRLLISVSFPFSFQHSQLVAGTPTHSNSGSHCHIDYTQTPSTHERLSSKRIRRRDTVMDPPSPTFSNLPLPIDMHVDELDDLDLQPAENEDVFPLGLFQLPLFPGGDIQEEENEFDLDLFGGIIPFQSPELPRASDNHKWCSHKSHWVANELFGNGDICNGCRLKFHGETLLLHARYTDCYHVGLLWCTSGRHFRPEAKFGTYCTCEDCRNMQHERRQRAREQNANLPPPPQDDDINNQPPLEPHEAALNLNQPPEIQDLDPQPANAESAVSNIEKIYLLAARQALMDIKMEYCNCCKERCLCLLMQCILETICHKEVTTVAERSGDLGGSGHWSQRQSYI</sequence>
<keyword evidence="3" id="KW-1185">Reference proteome</keyword>
<feature type="region of interest" description="Disordered" evidence="1">
    <location>
        <begin position="241"/>
        <end position="271"/>
    </location>
</feature>
<proteinExistence type="predicted"/>
<accession>A0A9W9A1L7</accession>
<evidence type="ECO:0000313" key="2">
    <source>
        <dbReference type="EMBL" id="KAJ4470946.1"/>
    </source>
</evidence>
<name>A0A9W9A1L7_9AGAR</name>
<dbReference type="AlphaFoldDB" id="A0A9W9A1L7"/>
<dbReference type="OrthoDB" id="2976830at2759"/>
<protein>
    <submittedName>
        <fullName evidence="2">Uncharacterized protein</fullName>
    </submittedName>
</protein>
<feature type="non-terminal residue" evidence="2">
    <location>
        <position position="1"/>
    </location>
</feature>
<dbReference type="EMBL" id="JAOTPV010000024">
    <property type="protein sequence ID" value="KAJ4470946.1"/>
    <property type="molecule type" value="Genomic_DNA"/>
</dbReference>